<dbReference type="EMBL" id="AUZM01000169">
    <property type="protein sequence ID" value="ERT03882.1"/>
    <property type="molecule type" value="Genomic_DNA"/>
</dbReference>
<comment type="caution">
    <text evidence="1">The sequence shown here is derived from an EMBL/GenBank/DDBJ whole genome shotgun (WGS) entry which is preliminary data.</text>
</comment>
<evidence type="ECO:0000313" key="1">
    <source>
        <dbReference type="EMBL" id="ERT03882.1"/>
    </source>
</evidence>
<sequence length="37" mass="4428">MLQQRYAIAFNPSCEHTESDRQVFLNLKFRELIQTLS</sequence>
<name>U7Q9P4_9CYAN</name>
<gene>
    <name evidence="1" type="ORF">M595_6177</name>
</gene>
<proteinExistence type="predicted"/>
<keyword evidence="2" id="KW-1185">Reference proteome</keyword>
<evidence type="ECO:0000313" key="2">
    <source>
        <dbReference type="Proteomes" id="UP000017127"/>
    </source>
</evidence>
<organism evidence="1 2">
    <name type="scientific">Lyngbya aestuarii BL J</name>
    <dbReference type="NCBI Taxonomy" id="1348334"/>
    <lineage>
        <taxon>Bacteria</taxon>
        <taxon>Bacillati</taxon>
        <taxon>Cyanobacteriota</taxon>
        <taxon>Cyanophyceae</taxon>
        <taxon>Oscillatoriophycideae</taxon>
        <taxon>Oscillatoriales</taxon>
        <taxon>Microcoleaceae</taxon>
        <taxon>Lyngbya</taxon>
    </lineage>
</organism>
<dbReference type="AlphaFoldDB" id="U7Q9P4"/>
<dbReference type="Proteomes" id="UP000017127">
    <property type="component" value="Unassembled WGS sequence"/>
</dbReference>
<reference evidence="1 2" key="1">
    <citation type="journal article" date="2013" name="Front. Microbiol.">
        <title>Comparative genomic analyses of the cyanobacterium, Lyngbya aestuarii BL J, a powerful hydrogen producer.</title>
        <authorList>
            <person name="Kothari A."/>
            <person name="Vaughn M."/>
            <person name="Garcia-Pichel F."/>
        </authorList>
    </citation>
    <scope>NUCLEOTIDE SEQUENCE [LARGE SCALE GENOMIC DNA]</scope>
    <source>
        <strain evidence="1 2">BL J</strain>
    </source>
</reference>
<accession>U7Q9P4</accession>
<protein>
    <submittedName>
        <fullName evidence="1">Uncharacterized protein</fullName>
    </submittedName>
</protein>